<dbReference type="InterPro" id="IPR037587">
    <property type="entry name" value="LAMTOR2-like"/>
</dbReference>
<proteinExistence type="predicted"/>
<evidence type="ECO:0008006" key="3">
    <source>
        <dbReference type="Google" id="ProtNLM"/>
    </source>
</evidence>
<dbReference type="OMA" id="ASSIWND"/>
<dbReference type="VEuPathDB" id="FungiDB:PNEG_00372"/>
<dbReference type="STRING" id="1069680.M7NRI3"/>
<keyword evidence="2" id="KW-1185">Reference proteome</keyword>
<sequence length="149" mass="16407">MIKTKALMSLLSQSLDSSITSSILLTSSGQLLSQASESQKKARIYAAFAAHIWSCYEKIGLDGKIGSLTGENRKIFGCNWLGIECLTGNLLILCIRFPQLEKSLHVSVLSEPILLCLVGNESSKLGFMHMKAESIEKYLLKELEGIRDI</sequence>
<comment type="caution">
    <text evidence="1">The sequence shown here is derived from an EMBL/GenBank/DDBJ whole genome shotgun (WGS) entry which is preliminary data.</text>
</comment>
<dbReference type="GO" id="GO:0005085">
    <property type="term" value="F:guanyl-nucleotide exchange factor activity"/>
    <property type="evidence" value="ECO:0007669"/>
    <property type="project" value="InterPro"/>
</dbReference>
<dbReference type="RefSeq" id="XP_007872245.1">
    <property type="nucleotide sequence ID" value="XM_007874054.1"/>
</dbReference>
<dbReference type="OrthoDB" id="271745at2759"/>
<organism evidence="1 2">
    <name type="scientific">Pneumocystis murina (strain B123)</name>
    <name type="common">Mouse pneumocystis pneumonia agent</name>
    <name type="synonym">Pneumocystis carinii f. sp. muris</name>
    <dbReference type="NCBI Taxonomy" id="1069680"/>
    <lineage>
        <taxon>Eukaryota</taxon>
        <taxon>Fungi</taxon>
        <taxon>Dikarya</taxon>
        <taxon>Ascomycota</taxon>
        <taxon>Taphrinomycotina</taxon>
        <taxon>Pneumocystomycetes</taxon>
        <taxon>Pneumocystaceae</taxon>
        <taxon>Pneumocystis</taxon>
    </lineage>
</organism>
<dbReference type="SUPFAM" id="SSF103196">
    <property type="entry name" value="Roadblock/LC7 domain"/>
    <property type="match status" value="1"/>
</dbReference>
<accession>M7NRI3</accession>
<dbReference type="PANTHER" id="PTHR13323">
    <property type="entry name" value="LATE ENDOSOMAL/LYSOSOMAL MP1 INTERACTING PROTEIN"/>
    <property type="match status" value="1"/>
</dbReference>
<gene>
    <name evidence="1" type="ORF">PNEG_00372</name>
</gene>
<dbReference type="Gene3D" id="3.30.450.30">
    <property type="entry name" value="Dynein light chain 2a, cytoplasmic"/>
    <property type="match status" value="1"/>
</dbReference>
<dbReference type="GO" id="GO:0060090">
    <property type="term" value="F:molecular adaptor activity"/>
    <property type="evidence" value="ECO:0007669"/>
    <property type="project" value="InterPro"/>
</dbReference>
<reference evidence="2" key="1">
    <citation type="journal article" date="2016" name="Nat. Commun.">
        <title>Genome analysis of three Pneumocystis species reveals adaptation mechanisms to life exclusively in mammalian hosts.</title>
        <authorList>
            <person name="Ma L."/>
            <person name="Chen Z."/>
            <person name="Huang D.W."/>
            <person name="Kutty G."/>
            <person name="Ishihara M."/>
            <person name="Wang H."/>
            <person name="Abouelleil A."/>
            <person name="Bishop L."/>
            <person name="Davey E."/>
            <person name="Deng R."/>
            <person name="Deng X."/>
            <person name="Fan L."/>
            <person name="Fantoni G."/>
            <person name="Fitzgerald M."/>
            <person name="Gogineni E."/>
            <person name="Goldberg J.M."/>
            <person name="Handley G."/>
            <person name="Hu X."/>
            <person name="Huber C."/>
            <person name="Jiao X."/>
            <person name="Jones K."/>
            <person name="Levin J.Z."/>
            <person name="Liu Y."/>
            <person name="Macdonald P."/>
            <person name="Melnikov A."/>
            <person name="Raley C."/>
            <person name="Sassi M."/>
            <person name="Sherman B.T."/>
            <person name="Song X."/>
            <person name="Sykes S."/>
            <person name="Tran B."/>
            <person name="Walsh L."/>
            <person name="Xia Y."/>
            <person name="Yang J."/>
            <person name="Young S."/>
            <person name="Zeng Q."/>
            <person name="Zheng X."/>
            <person name="Stephens R."/>
            <person name="Nusbaum C."/>
            <person name="Birren B.W."/>
            <person name="Azadi P."/>
            <person name="Lempicki R.A."/>
            <person name="Cuomo C.A."/>
            <person name="Kovacs J.A."/>
        </authorList>
    </citation>
    <scope>NUCLEOTIDE SEQUENCE [LARGE SCALE GENOMIC DNA]</scope>
    <source>
        <strain evidence="2">B123</strain>
    </source>
</reference>
<evidence type="ECO:0000313" key="1">
    <source>
        <dbReference type="EMBL" id="EMR11343.1"/>
    </source>
</evidence>
<dbReference type="eggNOG" id="KOG4107">
    <property type="taxonomic scope" value="Eukaryota"/>
</dbReference>
<name>M7NRI3_PNEMU</name>
<dbReference type="GeneID" id="19894070"/>
<dbReference type="Proteomes" id="UP000011958">
    <property type="component" value="Unassembled WGS sequence"/>
</dbReference>
<dbReference type="GO" id="GO:0032008">
    <property type="term" value="P:positive regulation of TOR signaling"/>
    <property type="evidence" value="ECO:0007669"/>
    <property type="project" value="InterPro"/>
</dbReference>
<dbReference type="HOGENOM" id="CLU_141118_0_0_1"/>
<dbReference type="AlphaFoldDB" id="M7NRI3"/>
<evidence type="ECO:0000313" key="2">
    <source>
        <dbReference type="Proteomes" id="UP000011958"/>
    </source>
</evidence>
<protein>
    <recommendedName>
        <fullName evidence="3">Roadblock/LAMTOR2 domain-containing protein</fullName>
    </recommendedName>
</protein>
<dbReference type="EMBL" id="AFWA02000001">
    <property type="protein sequence ID" value="EMR11343.1"/>
    <property type="molecule type" value="Genomic_DNA"/>
</dbReference>